<evidence type="ECO:0000259" key="1">
    <source>
        <dbReference type="Pfam" id="PF00149"/>
    </source>
</evidence>
<dbReference type="PANTHER" id="PTHR11575:SF24">
    <property type="entry name" value="5'-NUCLEOTIDASE"/>
    <property type="match status" value="1"/>
</dbReference>
<sequence>MSLVIIEATTDLHGSLTNDAINQTNPLISYLHQTPAADTLRIDNGDFFTGSALASFYNLTAAGRPMVELANACHFDVMIPGNHDLEWGIKHLQDLTAQLQADYVCANLTDLAGNLLFQPYTIKQKGTVKIGVIGLITSFLSQILDFQFTQQLHILDVSEALQKYLPELRDQADYVIVAYHGGLECDPATGRITEYNTGEDQAYHLMHQFGSQIDGLICGHQHWLNSGYCGPVPFLQPGAHGQALGTFQLTTRLQQPQIINSTALPVTPSFTVPQYDAYLAWLKTSFNESIWQNFLKTYYAADFYQVYLTAAKWQNLVMDFDPIYALKKYQFSIDQGHQLFPQLQLQSPQKVITVLSNRSDLPFDRCIQQYVVNLLDRMSYFTQQQAANS</sequence>
<dbReference type="InterPro" id="IPR029052">
    <property type="entry name" value="Metallo-depent_PP-like"/>
</dbReference>
<gene>
    <name evidence="2" type="ORF">JG30_13580</name>
</gene>
<dbReference type="Pfam" id="PF00149">
    <property type="entry name" value="Metallophos"/>
    <property type="match status" value="1"/>
</dbReference>
<protein>
    <recommendedName>
        <fullName evidence="1">Calcineurin-like phosphoesterase domain-containing protein</fullName>
    </recommendedName>
</protein>
<dbReference type="Proteomes" id="UP000033558">
    <property type="component" value="Unassembled WGS sequence"/>
</dbReference>
<keyword evidence="3" id="KW-1185">Reference proteome</keyword>
<name>A0A0F4LSY9_9LACO</name>
<dbReference type="STRING" id="1218492.JG30_13580"/>
<dbReference type="PANTHER" id="PTHR11575">
    <property type="entry name" value="5'-NUCLEOTIDASE-RELATED"/>
    <property type="match status" value="1"/>
</dbReference>
<dbReference type="InterPro" id="IPR006179">
    <property type="entry name" value="5_nucleotidase/apyrase"/>
</dbReference>
<organism evidence="2 3">
    <name type="scientific">Bombilactobacillus mellifer</name>
    <dbReference type="NCBI Taxonomy" id="1218492"/>
    <lineage>
        <taxon>Bacteria</taxon>
        <taxon>Bacillati</taxon>
        <taxon>Bacillota</taxon>
        <taxon>Bacilli</taxon>
        <taxon>Lactobacillales</taxon>
        <taxon>Lactobacillaceae</taxon>
        <taxon>Bombilactobacillus</taxon>
    </lineage>
</organism>
<evidence type="ECO:0000313" key="2">
    <source>
        <dbReference type="EMBL" id="KJY60671.1"/>
    </source>
</evidence>
<dbReference type="SUPFAM" id="SSF56300">
    <property type="entry name" value="Metallo-dependent phosphatases"/>
    <property type="match status" value="1"/>
</dbReference>
<dbReference type="AlphaFoldDB" id="A0A0F4LSY9"/>
<dbReference type="GO" id="GO:0030288">
    <property type="term" value="C:outer membrane-bounded periplasmic space"/>
    <property type="evidence" value="ECO:0007669"/>
    <property type="project" value="TreeGrafter"/>
</dbReference>
<evidence type="ECO:0000313" key="3">
    <source>
        <dbReference type="Proteomes" id="UP000033558"/>
    </source>
</evidence>
<reference evidence="2 3" key="1">
    <citation type="submission" date="2015-01" db="EMBL/GenBank/DDBJ databases">
        <title>Comparative genomics of the lactic acid bacteria isolated from the honey bee gut.</title>
        <authorList>
            <person name="Ellegaard K.M."/>
            <person name="Tamarit D."/>
            <person name="Javelind E."/>
            <person name="Olofsson T."/>
            <person name="Andersson S.G."/>
            <person name="Vasquez A."/>
        </authorList>
    </citation>
    <scope>NUCLEOTIDE SEQUENCE [LARGE SCALE GENOMIC DNA]</scope>
    <source>
        <strain evidence="2 3">Bin4</strain>
    </source>
</reference>
<dbReference type="GO" id="GO:0009166">
    <property type="term" value="P:nucleotide catabolic process"/>
    <property type="evidence" value="ECO:0007669"/>
    <property type="project" value="InterPro"/>
</dbReference>
<dbReference type="InterPro" id="IPR004843">
    <property type="entry name" value="Calcineurin-like_PHP"/>
</dbReference>
<dbReference type="PATRIC" id="fig|1218492.5.peg.1409"/>
<proteinExistence type="predicted"/>
<dbReference type="HOGENOM" id="CLU_695871_0_0_9"/>
<feature type="domain" description="Calcineurin-like phosphoesterase" evidence="1">
    <location>
        <begin position="9"/>
        <end position="223"/>
    </location>
</feature>
<dbReference type="EMBL" id="JXJQ01000010">
    <property type="protein sequence ID" value="KJY60671.1"/>
    <property type="molecule type" value="Genomic_DNA"/>
</dbReference>
<dbReference type="Gene3D" id="3.60.21.10">
    <property type="match status" value="1"/>
</dbReference>
<dbReference type="RefSeq" id="WP_052725253.1">
    <property type="nucleotide sequence ID" value="NZ_JBHSZT010000005.1"/>
</dbReference>
<comment type="caution">
    <text evidence="2">The sequence shown here is derived from an EMBL/GenBank/DDBJ whole genome shotgun (WGS) entry which is preliminary data.</text>
</comment>
<dbReference type="GO" id="GO:0016787">
    <property type="term" value="F:hydrolase activity"/>
    <property type="evidence" value="ECO:0007669"/>
    <property type="project" value="InterPro"/>
</dbReference>
<dbReference type="OrthoDB" id="9801679at2"/>
<accession>A0A0F4LSY9</accession>